<gene>
    <name evidence="1" type="ORF">K443DRAFT_617100</name>
</gene>
<evidence type="ECO:0000313" key="1">
    <source>
        <dbReference type="EMBL" id="KIK00125.1"/>
    </source>
</evidence>
<organism evidence="1 2">
    <name type="scientific">Laccaria amethystina LaAM-08-1</name>
    <dbReference type="NCBI Taxonomy" id="1095629"/>
    <lineage>
        <taxon>Eukaryota</taxon>
        <taxon>Fungi</taxon>
        <taxon>Dikarya</taxon>
        <taxon>Basidiomycota</taxon>
        <taxon>Agaricomycotina</taxon>
        <taxon>Agaricomycetes</taxon>
        <taxon>Agaricomycetidae</taxon>
        <taxon>Agaricales</taxon>
        <taxon>Agaricineae</taxon>
        <taxon>Hydnangiaceae</taxon>
        <taxon>Laccaria</taxon>
    </lineage>
</organism>
<name>A0A0C9WPV1_9AGAR</name>
<dbReference type="Proteomes" id="UP000054477">
    <property type="component" value="Unassembled WGS sequence"/>
</dbReference>
<reference evidence="1 2" key="1">
    <citation type="submission" date="2014-04" db="EMBL/GenBank/DDBJ databases">
        <authorList>
            <consortium name="DOE Joint Genome Institute"/>
            <person name="Kuo A."/>
            <person name="Kohler A."/>
            <person name="Nagy L.G."/>
            <person name="Floudas D."/>
            <person name="Copeland A."/>
            <person name="Barry K.W."/>
            <person name="Cichocki N."/>
            <person name="Veneault-Fourrey C."/>
            <person name="LaButti K."/>
            <person name="Lindquist E.A."/>
            <person name="Lipzen A."/>
            <person name="Lundell T."/>
            <person name="Morin E."/>
            <person name="Murat C."/>
            <person name="Sun H."/>
            <person name="Tunlid A."/>
            <person name="Henrissat B."/>
            <person name="Grigoriev I.V."/>
            <person name="Hibbett D.S."/>
            <person name="Martin F."/>
            <person name="Nordberg H.P."/>
            <person name="Cantor M.N."/>
            <person name="Hua S.X."/>
        </authorList>
    </citation>
    <scope>NUCLEOTIDE SEQUENCE [LARGE SCALE GENOMIC DNA]</scope>
    <source>
        <strain evidence="1 2">LaAM-08-1</strain>
    </source>
</reference>
<dbReference type="HOGENOM" id="CLU_2320794_0_0_1"/>
<protein>
    <submittedName>
        <fullName evidence="1">Uncharacterized protein</fullName>
    </submittedName>
</protein>
<keyword evidence="2" id="KW-1185">Reference proteome</keyword>
<reference evidence="2" key="2">
    <citation type="submission" date="2015-01" db="EMBL/GenBank/DDBJ databases">
        <title>Evolutionary Origins and Diversification of the Mycorrhizal Mutualists.</title>
        <authorList>
            <consortium name="DOE Joint Genome Institute"/>
            <consortium name="Mycorrhizal Genomics Consortium"/>
            <person name="Kohler A."/>
            <person name="Kuo A."/>
            <person name="Nagy L.G."/>
            <person name="Floudas D."/>
            <person name="Copeland A."/>
            <person name="Barry K.W."/>
            <person name="Cichocki N."/>
            <person name="Veneault-Fourrey C."/>
            <person name="LaButti K."/>
            <person name="Lindquist E.A."/>
            <person name="Lipzen A."/>
            <person name="Lundell T."/>
            <person name="Morin E."/>
            <person name="Murat C."/>
            <person name="Riley R."/>
            <person name="Ohm R."/>
            <person name="Sun H."/>
            <person name="Tunlid A."/>
            <person name="Henrissat B."/>
            <person name="Grigoriev I.V."/>
            <person name="Hibbett D.S."/>
            <person name="Martin F."/>
        </authorList>
    </citation>
    <scope>NUCLEOTIDE SEQUENCE [LARGE SCALE GENOMIC DNA]</scope>
    <source>
        <strain evidence="2">LaAM-08-1</strain>
    </source>
</reference>
<dbReference type="EMBL" id="KN838632">
    <property type="protein sequence ID" value="KIK00125.1"/>
    <property type="molecule type" value="Genomic_DNA"/>
</dbReference>
<evidence type="ECO:0000313" key="2">
    <source>
        <dbReference type="Proteomes" id="UP000054477"/>
    </source>
</evidence>
<proteinExistence type="predicted"/>
<dbReference type="AlphaFoldDB" id="A0A0C9WPV1"/>
<accession>A0A0C9WPV1</accession>
<sequence>MECPSIWVHEVEYRDGVAFEVYWVNNRWSPKVGPLEWGSFPCCLVDHSLLRTVKGESWERITEMGGGKITFQAQDVDKENADGAVRSDIISLALISCPP</sequence>